<evidence type="ECO:0000313" key="6">
    <source>
        <dbReference type="EMBL" id="TDG15862.1"/>
    </source>
</evidence>
<comment type="caution">
    <text evidence="6">The sequence shown here is derived from an EMBL/GenBank/DDBJ whole genome shotgun (WGS) entry which is preliminary data.</text>
</comment>
<dbReference type="OrthoDB" id="9793058at2"/>
<keyword evidence="3" id="KW-0238">DNA-binding</keyword>
<name>A0A4R5LWN9_9GAMM</name>
<dbReference type="InterPro" id="IPR051081">
    <property type="entry name" value="HTH_MetalResp_TranReg"/>
</dbReference>
<reference evidence="6 7" key="1">
    <citation type="submission" date="2019-03" db="EMBL/GenBank/DDBJ databases">
        <title>Seongchinamella monodicae gen. nov., sp. nov., a novel member of the Gammaproteobacteria isolated from a tidal mudflat of beach.</title>
        <authorList>
            <person name="Yang H.G."/>
            <person name="Kang J.W."/>
            <person name="Lee S.D."/>
        </authorList>
    </citation>
    <scope>NUCLEOTIDE SEQUENCE [LARGE SCALE GENOMIC DNA]</scope>
    <source>
        <strain evidence="6 7">GH4-78</strain>
    </source>
</reference>
<dbReference type="FunFam" id="1.10.10.10:FF:000279">
    <property type="entry name" value="Transcriptional regulator, ArsR family"/>
    <property type="match status" value="1"/>
</dbReference>
<evidence type="ECO:0000256" key="2">
    <source>
        <dbReference type="ARBA" id="ARBA00023015"/>
    </source>
</evidence>
<dbReference type="PRINTS" id="PR00778">
    <property type="entry name" value="HTHARSR"/>
</dbReference>
<dbReference type="InterPro" id="IPR001845">
    <property type="entry name" value="HTH_ArsR_DNA-bd_dom"/>
</dbReference>
<dbReference type="InterPro" id="IPR036390">
    <property type="entry name" value="WH_DNA-bd_sf"/>
</dbReference>
<evidence type="ECO:0000313" key="7">
    <source>
        <dbReference type="Proteomes" id="UP000295554"/>
    </source>
</evidence>
<accession>A0A4R5LWN9</accession>
<protein>
    <submittedName>
        <fullName evidence="6">Metalloregulator ArsR/SmtB family transcription factor</fullName>
    </submittedName>
</protein>
<keyword evidence="4" id="KW-0804">Transcription</keyword>
<keyword evidence="7" id="KW-1185">Reference proteome</keyword>
<evidence type="ECO:0000259" key="5">
    <source>
        <dbReference type="PROSITE" id="PS50987"/>
    </source>
</evidence>
<sequence>MDALTLFKCLAEETRLKTVLLIRDQGELCVCELTSALELSQPKVSRHLAQLRDCGLLTTRRVGQWVYYSINGELPDWVHAVIENTADDNGQLTACCCKRLLAMGDRPQRNRQLCEATT</sequence>
<dbReference type="AlphaFoldDB" id="A0A4R5LWN9"/>
<evidence type="ECO:0000256" key="1">
    <source>
        <dbReference type="ARBA" id="ARBA00022849"/>
    </source>
</evidence>
<dbReference type="SUPFAM" id="SSF46785">
    <property type="entry name" value="Winged helix' DNA-binding domain"/>
    <property type="match status" value="1"/>
</dbReference>
<dbReference type="RefSeq" id="WP_133210730.1">
    <property type="nucleotide sequence ID" value="NZ_SMSE01000001.1"/>
</dbReference>
<dbReference type="CDD" id="cd00090">
    <property type="entry name" value="HTH_ARSR"/>
    <property type="match status" value="1"/>
</dbReference>
<dbReference type="InterPro" id="IPR011991">
    <property type="entry name" value="ArsR-like_HTH"/>
</dbReference>
<dbReference type="GO" id="GO:0003700">
    <property type="term" value="F:DNA-binding transcription factor activity"/>
    <property type="evidence" value="ECO:0007669"/>
    <property type="project" value="InterPro"/>
</dbReference>
<dbReference type="PROSITE" id="PS50987">
    <property type="entry name" value="HTH_ARSR_2"/>
    <property type="match status" value="1"/>
</dbReference>
<dbReference type="PANTHER" id="PTHR33154">
    <property type="entry name" value="TRANSCRIPTIONAL REGULATOR, ARSR FAMILY"/>
    <property type="match status" value="1"/>
</dbReference>
<evidence type="ECO:0000256" key="4">
    <source>
        <dbReference type="ARBA" id="ARBA00023163"/>
    </source>
</evidence>
<keyword evidence="2" id="KW-0805">Transcription regulation</keyword>
<dbReference type="SMART" id="SM00418">
    <property type="entry name" value="HTH_ARSR"/>
    <property type="match status" value="1"/>
</dbReference>
<dbReference type="NCBIfam" id="NF007528">
    <property type="entry name" value="PRK10141.1"/>
    <property type="match status" value="1"/>
</dbReference>
<feature type="domain" description="HTH arsR-type" evidence="5">
    <location>
        <begin position="1"/>
        <end position="89"/>
    </location>
</feature>
<dbReference type="GO" id="GO:0046685">
    <property type="term" value="P:response to arsenic-containing substance"/>
    <property type="evidence" value="ECO:0007669"/>
    <property type="project" value="UniProtKB-KW"/>
</dbReference>
<dbReference type="Pfam" id="PF01022">
    <property type="entry name" value="HTH_5"/>
    <property type="match status" value="1"/>
</dbReference>
<dbReference type="Gene3D" id="1.10.10.10">
    <property type="entry name" value="Winged helix-like DNA-binding domain superfamily/Winged helix DNA-binding domain"/>
    <property type="match status" value="1"/>
</dbReference>
<dbReference type="EMBL" id="SMSE01000001">
    <property type="protein sequence ID" value="TDG15862.1"/>
    <property type="molecule type" value="Genomic_DNA"/>
</dbReference>
<evidence type="ECO:0000256" key="3">
    <source>
        <dbReference type="ARBA" id="ARBA00023125"/>
    </source>
</evidence>
<dbReference type="Proteomes" id="UP000295554">
    <property type="component" value="Unassembled WGS sequence"/>
</dbReference>
<dbReference type="PANTHER" id="PTHR33154:SF18">
    <property type="entry name" value="ARSENICAL RESISTANCE OPERON REPRESSOR"/>
    <property type="match status" value="1"/>
</dbReference>
<dbReference type="GO" id="GO:0003677">
    <property type="term" value="F:DNA binding"/>
    <property type="evidence" value="ECO:0007669"/>
    <property type="project" value="UniProtKB-KW"/>
</dbReference>
<organism evidence="6 7">
    <name type="scientific">Seongchinamella unica</name>
    <dbReference type="NCBI Taxonomy" id="2547392"/>
    <lineage>
        <taxon>Bacteria</taxon>
        <taxon>Pseudomonadati</taxon>
        <taxon>Pseudomonadota</taxon>
        <taxon>Gammaproteobacteria</taxon>
        <taxon>Cellvibrionales</taxon>
        <taxon>Halieaceae</taxon>
        <taxon>Seongchinamella</taxon>
    </lineage>
</organism>
<keyword evidence="1" id="KW-0059">Arsenical resistance</keyword>
<dbReference type="InterPro" id="IPR036388">
    <property type="entry name" value="WH-like_DNA-bd_sf"/>
</dbReference>
<proteinExistence type="predicted"/>
<dbReference type="NCBIfam" id="NF033788">
    <property type="entry name" value="HTH_metalloreg"/>
    <property type="match status" value="1"/>
</dbReference>
<gene>
    <name evidence="6" type="ORF">E2F43_06455</name>
</gene>